<dbReference type="InterPro" id="IPR003749">
    <property type="entry name" value="ThiS/MoaD-like"/>
</dbReference>
<dbReference type="EMBL" id="CP033896">
    <property type="protein sequence ID" value="AZA13421.1"/>
    <property type="molecule type" value="Genomic_DNA"/>
</dbReference>
<dbReference type="InterPro" id="IPR012675">
    <property type="entry name" value="Beta-grasp_dom_sf"/>
</dbReference>
<reference evidence="1 2" key="1">
    <citation type="submission" date="2018-11" db="EMBL/GenBank/DDBJ databases">
        <authorList>
            <person name="Kleinhagauer T."/>
            <person name="Glaeser S.P."/>
            <person name="Spergser J."/>
            <person name="Ruckert C."/>
            <person name="Kaempfer P."/>
            <person name="Busse H.-J."/>
        </authorList>
    </citation>
    <scope>NUCLEOTIDE SEQUENCE [LARGE SCALE GENOMIC DNA]</scope>
    <source>
        <strain evidence="1 2">200CH</strain>
    </source>
</reference>
<dbReference type="InterPro" id="IPR016155">
    <property type="entry name" value="Mopterin_synth/thiamin_S_b"/>
</dbReference>
<name>A0A3G6J5P8_9CORY</name>
<dbReference type="Gene3D" id="3.10.20.30">
    <property type="match status" value="1"/>
</dbReference>
<keyword evidence="2" id="KW-1185">Reference proteome</keyword>
<dbReference type="AlphaFoldDB" id="A0A3G6J5P8"/>
<evidence type="ECO:0000313" key="1">
    <source>
        <dbReference type="EMBL" id="AZA13421.1"/>
    </source>
</evidence>
<sequence>MLTLVEIHYYAAARNARGLATETIDNPPATLGELVELLAQHPGTTDAGMPLADVLQRCSFLVDGAHATPTTNLATAGRVDVLPPFAGG</sequence>
<dbReference type="SUPFAM" id="SSF54285">
    <property type="entry name" value="MoaD/ThiS"/>
    <property type="match status" value="1"/>
</dbReference>
<proteinExistence type="predicted"/>
<protein>
    <submittedName>
        <fullName evidence="1">ThiS family protein</fullName>
    </submittedName>
</protein>
<gene>
    <name evidence="1" type="ORF">CCHOA_05080</name>
</gene>
<accession>A0A3G6J5P8</accession>
<dbReference type="KEGG" id="ccho:CCHOA_05080"/>
<dbReference type="OrthoDB" id="3255135at2"/>
<dbReference type="Pfam" id="PF02597">
    <property type="entry name" value="ThiS"/>
    <property type="match status" value="1"/>
</dbReference>
<organism evidence="1 2">
    <name type="scientific">Corynebacterium choanae</name>
    <dbReference type="NCBI Taxonomy" id="1862358"/>
    <lineage>
        <taxon>Bacteria</taxon>
        <taxon>Bacillati</taxon>
        <taxon>Actinomycetota</taxon>
        <taxon>Actinomycetes</taxon>
        <taxon>Mycobacteriales</taxon>
        <taxon>Corynebacteriaceae</taxon>
        <taxon>Corynebacterium</taxon>
    </lineage>
</organism>
<dbReference type="CDD" id="cd17040">
    <property type="entry name" value="Ubl_MoaD_like"/>
    <property type="match status" value="1"/>
</dbReference>
<dbReference type="RefSeq" id="WP_123927491.1">
    <property type="nucleotide sequence ID" value="NZ_CP033896.1"/>
</dbReference>
<evidence type="ECO:0000313" key="2">
    <source>
        <dbReference type="Proteomes" id="UP000269019"/>
    </source>
</evidence>
<dbReference type="Proteomes" id="UP000269019">
    <property type="component" value="Chromosome"/>
</dbReference>